<keyword evidence="2" id="KW-0804">Transcription</keyword>
<dbReference type="InterPro" id="IPR036390">
    <property type="entry name" value="WH_DNA-bd_sf"/>
</dbReference>
<evidence type="ECO:0000256" key="1">
    <source>
        <dbReference type="ARBA" id="ARBA00023015"/>
    </source>
</evidence>
<dbReference type="Pfam" id="PF01614">
    <property type="entry name" value="IclR_C"/>
    <property type="match status" value="1"/>
</dbReference>
<gene>
    <name evidence="5" type="ORF">UFOPK1493_01367</name>
</gene>
<keyword evidence="1" id="KW-0805">Transcription regulation</keyword>
<evidence type="ECO:0000256" key="2">
    <source>
        <dbReference type="ARBA" id="ARBA00023163"/>
    </source>
</evidence>
<dbReference type="InterPro" id="IPR036388">
    <property type="entry name" value="WH-like_DNA-bd_sf"/>
</dbReference>
<dbReference type="AlphaFoldDB" id="A0A6J6CVD6"/>
<protein>
    <submittedName>
        <fullName evidence="5">Unannotated protein</fullName>
    </submittedName>
</protein>
<dbReference type="GO" id="GO:0045892">
    <property type="term" value="P:negative regulation of DNA-templated transcription"/>
    <property type="evidence" value="ECO:0007669"/>
    <property type="project" value="TreeGrafter"/>
</dbReference>
<dbReference type="Gene3D" id="3.30.450.40">
    <property type="match status" value="1"/>
</dbReference>
<evidence type="ECO:0000259" key="4">
    <source>
        <dbReference type="PROSITE" id="PS51078"/>
    </source>
</evidence>
<dbReference type="InterPro" id="IPR050707">
    <property type="entry name" value="HTH_MetabolicPath_Reg"/>
</dbReference>
<dbReference type="EMBL" id="CAEZSR010000039">
    <property type="protein sequence ID" value="CAB4555277.1"/>
    <property type="molecule type" value="Genomic_DNA"/>
</dbReference>
<dbReference type="InterPro" id="IPR014757">
    <property type="entry name" value="Tscrpt_reg_IclR_C"/>
</dbReference>
<dbReference type="PROSITE" id="PS51078">
    <property type="entry name" value="ICLR_ED"/>
    <property type="match status" value="1"/>
</dbReference>
<reference evidence="5" key="1">
    <citation type="submission" date="2020-05" db="EMBL/GenBank/DDBJ databases">
        <authorList>
            <person name="Chiriac C."/>
            <person name="Salcher M."/>
            <person name="Ghai R."/>
            <person name="Kavagutti S V."/>
        </authorList>
    </citation>
    <scope>NUCLEOTIDE SEQUENCE</scope>
</reference>
<feature type="region of interest" description="Disordered" evidence="3">
    <location>
        <begin position="1"/>
        <end position="22"/>
    </location>
</feature>
<name>A0A6J6CVD6_9ZZZZ</name>
<dbReference type="PANTHER" id="PTHR30136:SF24">
    <property type="entry name" value="HTH-TYPE TRANSCRIPTIONAL REPRESSOR ALLR"/>
    <property type="match status" value="1"/>
</dbReference>
<dbReference type="Gene3D" id="1.10.10.10">
    <property type="entry name" value="Winged helix-like DNA-binding domain superfamily/Winged helix DNA-binding domain"/>
    <property type="match status" value="1"/>
</dbReference>
<evidence type="ECO:0000313" key="5">
    <source>
        <dbReference type="EMBL" id="CAB4555277.1"/>
    </source>
</evidence>
<feature type="domain" description="IclR-ED" evidence="4">
    <location>
        <begin position="89"/>
        <end position="268"/>
    </location>
</feature>
<dbReference type="GO" id="GO:0003700">
    <property type="term" value="F:DNA-binding transcription factor activity"/>
    <property type="evidence" value="ECO:0007669"/>
    <property type="project" value="TreeGrafter"/>
</dbReference>
<dbReference type="SUPFAM" id="SSF55781">
    <property type="entry name" value="GAF domain-like"/>
    <property type="match status" value="1"/>
</dbReference>
<sequence>MARSPDQIAAERDARRETNSISTNAGRRLQLLRAILESEASGSHGSGVAAVADATARERSQVSRGLALLESAGLIVRDEHTLEYSSSPALLKICASAGRPDLVRAARPALVELAATLGERTSLEVPRAHDSLVVDTVSSGEAVEAVTWIGRTSPRWCTAAGRASWFDHDTAAVRAMLRGLRFQAGPLAPTSAADVLRRLEADRDRGAAVAVGELEEGLVSIAMPVRDASEVVGMIAVAGPAYRIGDDIERCVKAMRVAVERIDRALREGDRRSRGVRT</sequence>
<accession>A0A6J6CVD6</accession>
<dbReference type="GO" id="GO:0003677">
    <property type="term" value="F:DNA binding"/>
    <property type="evidence" value="ECO:0007669"/>
    <property type="project" value="TreeGrafter"/>
</dbReference>
<proteinExistence type="predicted"/>
<organism evidence="5">
    <name type="scientific">freshwater metagenome</name>
    <dbReference type="NCBI Taxonomy" id="449393"/>
    <lineage>
        <taxon>unclassified sequences</taxon>
        <taxon>metagenomes</taxon>
        <taxon>ecological metagenomes</taxon>
    </lineage>
</organism>
<dbReference type="PANTHER" id="PTHR30136">
    <property type="entry name" value="HELIX-TURN-HELIX TRANSCRIPTIONAL REGULATOR, ICLR FAMILY"/>
    <property type="match status" value="1"/>
</dbReference>
<evidence type="ECO:0000256" key="3">
    <source>
        <dbReference type="SAM" id="MobiDB-lite"/>
    </source>
</evidence>
<dbReference type="SUPFAM" id="SSF46785">
    <property type="entry name" value="Winged helix' DNA-binding domain"/>
    <property type="match status" value="1"/>
</dbReference>
<feature type="compositionally biased region" description="Basic and acidic residues" evidence="3">
    <location>
        <begin position="9"/>
        <end position="18"/>
    </location>
</feature>
<dbReference type="InterPro" id="IPR029016">
    <property type="entry name" value="GAF-like_dom_sf"/>
</dbReference>